<protein>
    <submittedName>
        <fullName evidence="1">Uncharacterized protein</fullName>
    </submittedName>
</protein>
<comment type="caution">
    <text evidence="1">The sequence shown here is derived from an EMBL/GenBank/DDBJ whole genome shotgun (WGS) entry which is preliminary data.</text>
</comment>
<accession>A0ACC1IW54</accession>
<reference evidence="1" key="1">
    <citation type="submission" date="2022-07" db="EMBL/GenBank/DDBJ databases">
        <title>Phylogenomic reconstructions and comparative analyses of Kickxellomycotina fungi.</title>
        <authorList>
            <person name="Reynolds N.K."/>
            <person name="Stajich J.E."/>
            <person name="Barry K."/>
            <person name="Grigoriev I.V."/>
            <person name="Crous P."/>
            <person name="Smith M.E."/>
        </authorList>
    </citation>
    <scope>NUCLEOTIDE SEQUENCE</scope>
    <source>
        <strain evidence="1">Benny 63K</strain>
    </source>
</reference>
<dbReference type="Proteomes" id="UP001150581">
    <property type="component" value="Unassembled WGS sequence"/>
</dbReference>
<gene>
    <name evidence="1" type="ORF">LPJ66_000368</name>
</gene>
<evidence type="ECO:0000313" key="1">
    <source>
        <dbReference type="EMBL" id="KAJ1901972.1"/>
    </source>
</evidence>
<dbReference type="EMBL" id="JANBPG010000009">
    <property type="protein sequence ID" value="KAJ1901972.1"/>
    <property type="molecule type" value="Genomic_DNA"/>
</dbReference>
<proteinExistence type="predicted"/>
<organism evidence="1 2">
    <name type="scientific">Kickxella alabastrina</name>
    <dbReference type="NCBI Taxonomy" id="61397"/>
    <lineage>
        <taxon>Eukaryota</taxon>
        <taxon>Fungi</taxon>
        <taxon>Fungi incertae sedis</taxon>
        <taxon>Zoopagomycota</taxon>
        <taxon>Kickxellomycotina</taxon>
        <taxon>Kickxellomycetes</taxon>
        <taxon>Kickxellales</taxon>
        <taxon>Kickxellaceae</taxon>
        <taxon>Kickxella</taxon>
    </lineage>
</organism>
<sequence length="358" mass="40548">MDTTAKNKILVLGREAVELPKLVDSIINDTETNAHAETNSKIQWLIDTRYFNATVEFWIDNTEQLPQTHVEFMREWLKSPTKFDNDNDSEEEEDKVARSAKEIPIDEAMATLQDHLGDVVDAIVFVFDPLVPESFADILPWARMGRVHRPEVLLCVAQNTHANNNDNSNADNKAESCGDMDRWFEWCVSNGWEWVDLTDSDPDTEYTVGRIRESLMSNQWDTMVIKKKQAEKEENAPAQLDTLAENDVADSDDFRPSGVNEQEVWDSFDSITQQLDAARIDTLHQSLFTEMPLQGQQTNRLDGPTGLDGGGTDDGQDDDVSELIARIRSMRSEISQMPDKEQARARAAELVMALARKL</sequence>
<evidence type="ECO:0000313" key="2">
    <source>
        <dbReference type="Proteomes" id="UP001150581"/>
    </source>
</evidence>
<name>A0ACC1IW54_9FUNG</name>
<keyword evidence="2" id="KW-1185">Reference proteome</keyword>